<protein>
    <submittedName>
        <fullName evidence="1">DUF4177 domain-containing protein</fullName>
    </submittedName>
</protein>
<evidence type="ECO:0000313" key="1">
    <source>
        <dbReference type="EMBL" id="MBF1265845.1"/>
    </source>
</evidence>
<gene>
    <name evidence="1" type="ORF">HXM80_09385</name>
</gene>
<proteinExistence type="predicted"/>
<dbReference type="Pfam" id="PF13783">
    <property type="entry name" value="DUF4177"/>
    <property type="match status" value="1"/>
</dbReference>
<accession>A0A930GWJ2</accession>
<reference evidence="1" key="1">
    <citation type="submission" date="2020-04" db="EMBL/GenBank/DDBJ databases">
        <title>Deep metagenomics examines the oral microbiome during advanced dental caries in children, revealing novel taxa and co-occurrences with host molecules.</title>
        <authorList>
            <person name="Baker J.L."/>
            <person name="Morton J.T."/>
            <person name="Dinis M."/>
            <person name="Alvarez R."/>
            <person name="Tran N.C."/>
            <person name="Knight R."/>
            <person name="Edlund A."/>
        </authorList>
    </citation>
    <scope>NUCLEOTIDE SEQUENCE</scope>
    <source>
        <strain evidence="1">JCVI_32_bin.62</strain>
    </source>
</reference>
<name>A0A930GWJ2_NEISI</name>
<sequence>MKEYKAVIYQENLLSSLIFGSAKINPVKFSDFLNSHASQGWKVVTMEKDQRRMLLFFVREAYVVILEKERV</sequence>
<comment type="caution">
    <text evidence="1">The sequence shown here is derived from an EMBL/GenBank/DDBJ whole genome shotgun (WGS) entry which is preliminary data.</text>
</comment>
<dbReference type="Proteomes" id="UP000780345">
    <property type="component" value="Unassembled WGS sequence"/>
</dbReference>
<dbReference type="InterPro" id="IPR025234">
    <property type="entry name" value="YjzH-like"/>
</dbReference>
<organism evidence="1 2">
    <name type="scientific">Neisseria sicca</name>
    <dbReference type="NCBI Taxonomy" id="490"/>
    <lineage>
        <taxon>Bacteria</taxon>
        <taxon>Pseudomonadati</taxon>
        <taxon>Pseudomonadota</taxon>
        <taxon>Betaproteobacteria</taxon>
        <taxon>Neisseriales</taxon>
        <taxon>Neisseriaceae</taxon>
        <taxon>Neisseria</taxon>
    </lineage>
</organism>
<dbReference type="EMBL" id="JABZQQ010000093">
    <property type="protein sequence ID" value="MBF1265845.1"/>
    <property type="molecule type" value="Genomic_DNA"/>
</dbReference>
<dbReference type="AlphaFoldDB" id="A0A930GWJ2"/>
<evidence type="ECO:0000313" key="2">
    <source>
        <dbReference type="Proteomes" id="UP000780345"/>
    </source>
</evidence>